<dbReference type="Proteomes" id="UP000033848">
    <property type="component" value="Unassembled WGS sequence"/>
</dbReference>
<sequence length="225" mass="25001">MLKGSEPSNSTPAGAVKILWANGFFKENRTLNDVAKCIKTEWGHNFSSSDLSKALKKASFLIRKGRKHNFKHIQKTSFGSGRALSIADQLFSAEIVEKLNKNFTEELRDLRLNFGNSGTCTAFLLRKILEKLIYIVFAKNGIESKLDDKNRKGSLVGLEKMIDLASIEKISGLPLLTSATAKKIKGIKFLGDSSAHNPLVNVDMETILPQMPYIITAYKELLVQL</sequence>
<protein>
    <recommendedName>
        <fullName evidence="3">DUF4145 domain-containing protein</fullName>
    </recommendedName>
</protein>
<gene>
    <name evidence="1" type="ORF">UV35_C0015G0015</name>
</gene>
<dbReference type="EMBL" id="LCED01000015">
    <property type="protein sequence ID" value="KKS66429.1"/>
    <property type="molecule type" value="Genomic_DNA"/>
</dbReference>
<accession>A0A0G1AZN4</accession>
<comment type="caution">
    <text evidence="1">The sequence shown here is derived from an EMBL/GenBank/DDBJ whole genome shotgun (WGS) entry which is preliminary data.</text>
</comment>
<evidence type="ECO:0008006" key="3">
    <source>
        <dbReference type="Google" id="ProtNLM"/>
    </source>
</evidence>
<evidence type="ECO:0000313" key="1">
    <source>
        <dbReference type="EMBL" id="KKS66429.1"/>
    </source>
</evidence>
<organism evidence="1 2">
    <name type="scientific">candidate division WWE3 bacterium GW2011_GWB1_42_6</name>
    <dbReference type="NCBI Taxonomy" id="1619115"/>
    <lineage>
        <taxon>Bacteria</taxon>
        <taxon>Katanobacteria</taxon>
    </lineage>
</organism>
<dbReference type="AlphaFoldDB" id="A0A0G1AZN4"/>
<reference evidence="1 2" key="1">
    <citation type="journal article" date="2015" name="Nature">
        <title>rRNA introns, odd ribosomes, and small enigmatic genomes across a large radiation of phyla.</title>
        <authorList>
            <person name="Brown C.T."/>
            <person name="Hug L.A."/>
            <person name="Thomas B.C."/>
            <person name="Sharon I."/>
            <person name="Castelle C.J."/>
            <person name="Singh A."/>
            <person name="Wilkins M.J."/>
            <person name="Williams K.H."/>
            <person name="Banfield J.F."/>
        </authorList>
    </citation>
    <scope>NUCLEOTIDE SEQUENCE [LARGE SCALE GENOMIC DNA]</scope>
</reference>
<name>A0A0G1AZN4_UNCKA</name>
<evidence type="ECO:0000313" key="2">
    <source>
        <dbReference type="Proteomes" id="UP000033848"/>
    </source>
</evidence>
<proteinExistence type="predicted"/>